<sequence length="148" mass="16311">MQELSADSSSRAASQAVVSFTGNFTARQSQHQPKGATGTMYPRRKNTAPQSSPTASQSGGDHTQKSSSSEVQINIAPEDHPPRATRSRRAKVILQDTPPSLKREVVVPVAVRNRDANLMLVREASRVWEAMHSLTAALRIMQPHHYMR</sequence>
<dbReference type="EnsemblPlants" id="PGSC0003DMT400086416">
    <property type="protein sequence ID" value="PGSC0003DMT400086416"/>
    <property type="gene ID" value="PGSC0003DMG400035987"/>
</dbReference>
<feature type="compositionally biased region" description="Polar residues" evidence="1">
    <location>
        <begin position="47"/>
        <end position="72"/>
    </location>
</feature>
<dbReference type="AlphaFoldDB" id="M1DBP5"/>
<dbReference type="Gramene" id="PGSC0003DMT400086416">
    <property type="protein sequence ID" value="PGSC0003DMT400086416"/>
    <property type="gene ID" value="PGSC0003DMG400035987"/>
</dbReference>
<dbReference type="Proteomes" id="UP000011115">
    <property type="component" value="Unassembled WGS sequence"/>
</dbReference>
<proteinExistence type="predicted"/>
<evidence type="ECO:0000313" key="3">
    <source>
        <dbReference type="Proteomes" id="UP000011115"/>
    </source>
</evidence>
<dbReference type="InParanoid" id="M1DBP5"/>
<reference evidence="3" key="1">
    <citation type="journal article" date="2011" name="Nature">
        <title>Genome sequence and analysis of the tuber crop potato.</title>
        <authorList>
            <consortium name="The Potato Genome Sequencing Consortium"/>
        </authorList>
    </citation>
    <scope>NUCLEOTIDE SEQUENCE [LARGE SCALE GENOMIC DNA]</scope>
    <source>
        <strain evidence="3">cv. DM1-3 516 R44</strain>
    </source>
</reference>
<reference evidence="2" key="2">
    <citation type="submission" date="2015-06" db="UniProtKB">
        <authorList>
            <consortium name="EnsemblPlants"/>
        </authorList>
    </citation>
    <scope>IDENTIFICATION</scope>
    <source>
        <strain evidence="2">DM1-3 516 R44</strain>
    </source>
</reference>
<evidence type="ECO:0000313" key="2">
    <source>
        <dbReference type="EnsemblPlants" id="PGSC0003DMT400086416"/>
    </source>
</evidence>
<protein>
    <recommendedName>
        <fullName evidence="4">Integrase core domain containing protein</fullName>
    </recommendedName>
</protein>
<feature type="region of interest" description="Disordered" evidence="1">
    <location>
        <begin position="22"/>
        <end position="88"/>
    </location>
</feature>
<dbReference type="PaxDb" id="4113-PGSC0003DMT400086416"/>
<accession>M1DBP5</accession>
<feature type="compositionally biased region" description="Polar residues" evidence="1">
    <location>
        <begin position="22"/>
        <end position="32"/>
    </location>
</feature>
<evidence type="ECO:0008006" key="4">
    <source>
        <dbReference type="Google" id="ProtNLM"/>
    </source>
</evidence>
<name>M1DBP5_SOLTU</name>
<organism evidence="2 3">
    <name type="scientific">Solanum tuberosum</name>
    <name type="common">Potato</name>
    <dbReference type="NCBI Taxonomy" id="4113"/>
    <lineage>
        <taxon>Eukaryota</taxon>
        <taxon>Viridiplantae</taxon>
        <taxon>Streptophyta</taxon>
        <taxon>Embryophyta</taxon>
        <taxon>Tracheophyta</taxon>
        <taxon>Spermatophyta</taxon>
        <taxon>Magnoliopsida</taxon>
        <taxon>eudicotyledons</taxon>
        <taxon>Gunneridae</taxon>
        <taxon>Pentapetalae</taxon>
        <taxon>asterids</taxon>
        <taxon>lamiids</taxon>
        <taxon>Solanales</taxon>
        <taxon>Solanaceae</taxon>
        <taxon>Solanoideae</taxon>
        <taxon>Solaneae</taxon>
        <taxon>Solanum</taxon>
    </lineage>
</organism>
<dbReference type="HOGENOM" id="CLU_1762025_0_0_1"/>
<keyword evidence="3" id="KW-1185">Reference proteome</keyword>
<evidence type="ECO:0000256" key="1">
    <source>
        <dbReference type="SAM" id="MobiDB-lite"/>
    </source>
</evidence>